<dbReference type="InterPro" id="IPR036864">
    <property type="entry name" value="Zn2-C6_fun-type_DNA-bd_sf"/>
</dbReference>
<dbReference type="GO" id="GO:0000981">
    <property type="term" value="F:DNA-binding transcription factor activity, RNA polymerase II-specific"/>
    <property type="evidence" value="ECO:0007669"/>
    <property type="project" value="InterPro"/>
</dbReference>
<gene>
    <name evidence="3" type="ORF">ACRE_016300</name>
</gene>
<dbReference type="CDD" id="cd00067">
    <property type="entry name" value="GAL4"/>
    <property type="match status" value="1"/>
</dbReference>
<dbReference type="InterPro" id="IPR001138">
    <property type="entry name" value="Zn2Cys6_DnaBD"/>
</dbReference>
<accession>A0A086TDU6</accession>
<dbReference type="STRING" id="857340.A0A086TDU6"/>
<protein>
    <submittedName>
        <fullName evidence="3">Regulatory protein-like protein</fullName>
    </submittedName>
</protein>
<dbReference type="Gene3D" id="4.10.240.10">
    <property type="entry name" value="Zn(2)-C6 fungal-type DNA-binding domain"/>
    <property type="match status" value="1"/>
</dbReference>
<keyword evidence="4" id="KW-1185">Reference proteome</keyword>
<dbReference type="OrthoDB" id="5958943at2759"/>
<feature type="compositionally biased region" description="Low complexity" evidence="2">
    <location>
        <begin position="169"/>
        <end position="180"/>
    </location>
</feature>
<name>A0A086TDU6_HAPC1</name>
<feature type="compositionally biased region" description="Basic and acidic residues" evidence="2">
    <location>
        <begin position="457"/>
        <end position="469"/>
    </location>
</feature>
<dbReference type="GO" id="GO:0008270">
    <property type="term" value="F:zinc ion binding"/>
    <property type="evidence" value="ECO:0007669"/>
    <property type="project" value="InterPro"/>
</dbReference>
<reference evidence="4" key="1">
    <citation type="journal article" date="2014" name="Genome Announc.">
        <title>Genome sequence and annotation of Acremonium chrysogenum, producer of the beta-lactam antibiotic cephalosporin C.</title>
        <authorList>
            <person name="Terfehr D."/>
            <person name="Dahlmann T.A."/>
            <person name="Specht T."/>
            <person name="Zadra I."/>
            <person name="Kuernsteiner H."/>
            <person name="Kueck U."/>
        </authorList>
    </citation>
    <scope>NUCLEOTIDE SEQUENCE [LARGE SCALE GENOMIC DNA]</scope>
    <source>
        <strain evidence="4">ATCC 11550 / CBS 779.69 / DSM 880 / IAM 14645 / JCM 23072 / IMI 49137</strain>
    </source>
</reference>
<dbReference type="Proteomes" id="UP000029964">
    <property type="component" value="Unassembled WGS sequence"/>
</dbReference>
<dbReference type="AlphaFoldDB" id="A0A086TDU6"/>
<evidence type="ECO:0000313" key="4">
    <source>
        <dbReference type="Proteomes" id="UP000029964"/>
    </source>
</evidence>
<comment type="caution">
    <text evidence="3">The sequence shown here is derived from an EMBL/GenBank/DDBJ whole genome shotgun (WGS) entry which is preliminary data.</text>
</comment>
<feature type="region of interest" description="Disordered" evidence="2">
    <location>
        <begin position="104"/>
        <end position="130"/>
    </location>
</feature>
<keyword evidence="1" id="KW-0539">Nucleus</keyword>
<evidence type="ECO:0000256" key="1">
    <source>
        <dbReference type="ARBA" id="ARBA00023242"/>
    </source>
</evidence>
<feature type="compositionally biased region" description="Polar residues" evidence="2">
    <location>
        <begin position="181"/>
        <end position="195"/>
    </location>
</feature>
<dbReference type="HOGENOM" id="CLU_006237_0_0_1"/>
<feature type="region of interest" description="Disordered" evidence="2">
    <location>
        <begin position="169"/>
        <end position="207"/>
    </location>
</feature>
<dbReference type="SUPFAM" id="SSF57701">
    <property type="entry name" value="Zn2/Cys6 DNA-binding domain"/>
    <property type="match status" value="1"/>
</dbReference>
<feature type="compositionally biased region" description="Pro residues" evidence="2">
    <location>
        <begin position="196"/>
        <end position="205"/>
    </location>
</feature>
<sequence>MEKRRQNHSCDQCRKSKKACDGFLVNSSQNSLVNAAAALSAVLDTPSGIGILPCSYCVRTKKECSLNPHWARLRLPEHGDRASCLVPGEGSGAFGDEEQRHYLKRQRGSRQNPPDPQELPTPLTMAGGGGGEANALIHLFQNNSQAAHEAFGWDPPSFAMPEETIPTTATTATSDSTGSSNFNDGVSPSYHQHPSVNPPPPPPPLGSWDDLLGSTAYSQHQARGQIANMELDCFATVPTMAGYPPNHSSNLDGARSTSFDLAQIFSAAAAAAPQHGRGSASYSSIDSPPRHSKKPRRDETDPTRRIARRKQDESRSWRDNYDNTSGMSLSPFAVSYHAMATSNRSIISESLLRIYHDVLENNLACWLAEDTCPYRMSDRRREMVRAHQYTAAKATEGPLASWSNRMYRRVKKLDRVAQSTGLVRLSGAENQAASKALDLVVVAFATQWAQGKRRRERRDTEPCLGHDDGGAGSVYGDDDDDDENFERTLQRSVWEQARQALQDVSDLESFRVIYAELVFGLVQKPWDVDDYGLDQEGPAGGGDTAKEMEEALQAAIRARVTDILSQAGPPVFMERAARKIHSLKYRFEAQEAGFRETERLRRTSSTSSSSSDGCRPLGTEERRTIGLLYWLAVMFDTVSSSMHERPVVVADEECEHDAAQDLPRVEPKTPILSRRWELEFYAQEDPERPSPLHWPCPLEDALRALSRAASVKVLLFRYVSYLQNAIRKRESGEAIEEIIGITTRVYRYWNRTHGALFRDLTREYDAIPVHIKSRFPCIGIPWHLGSLMLADLIEFVDEHDLGLEEASAERRSTSMAVRIRKSSATELADLAMVAAPPQTDTTTATAGGEQQQLDDYHFAVSESALLTEPWTVLLIRAFTKAAVFHLGEVEELRRHEWSILGHELSQELRMSVRRATSCIRALGLLGTKAEMARAVAKLLTRQIRVYDRRDAW</sequence>
<dbReference type="EMBL" id="JPKY01000009">
    <property type="protein sequence ID" value="KFH47528.1"/>
    <property type="molecule type" value="Genomic_DNA"/>
</dbReference>
<feature type="compositionally biased region" description="Basic and acidic residues" evidence="2">
    <location>
        <begin position="296"/>
        <end position="321"/>
    </location>
</feature>
<evidence type="ECO:0000256" key="2">
    <source>
        <dbReference type="SAM" id="MobiDB-lite"/>
    </source>
</evidence>
<feature type="region of interest" description="Disordered" evidence="2">
    <location>
        <begin position="272"/>
        <end position="321"/>
    </location>
</feature>
<feature type="region of interest" description="Disordered" evidence="2">
    <location>
        <begin position="596"/>
        <end position="618"/>
    </location>
</feature>
<proteinExistence type="predicted"/>
<feature type="region of interest" description="Disordered" evidence="2">
    <location>
        <begin position="453"/>
        <end position="482"/>
    </location>
</feature>
<organism evidence="3 4">
    <name type="scientific">Hapsidospora chrysogenum (strain ATCC 11550 / CBS 779.69 / DSM 880 / IAM 14645 / JCM 23072 / IMI 49137)</name>
    <name type="common">Acremonium chrysogenum</name>
    <dbReference type="NCBI Taxonomy" id="857340"/>
    <lineage>
        <taxon>Eukaryota</taxon>
        <taxon>Fungi</taxon>
        <taxon>Dikarya</taxon>
        <taxon>Ascomycota</taxon>
        <taxon>Pezizomycotina</taxon>
        <taxon>Sordariomycetes</taxon>
        <taxon>Hypocreomycetidae</taxon>
        <taxon>Hypocreales</taxon>
        <taxon>Bionectriaceae</taxon>
        <taxon>Hapsidospora</taxon>
    </lineage>
</organism>
<evidence type="ECO:0000313" key="3">
    <source>
        <dbReference type="EMBL" id="KFH47528.1"/>
    </source>
</evidence>